<reference evidence="2" key="1">
    <citation type="submission" date="2022-10" db="EMBL/GenBank/DDBJ databases">
        <title>Tapping the CABI collections for fungal endophytes: first genome assemblies for Collariella, Neodidymelliopsis, Ascochyta clinopodiicola, Didymella pomorum, Didymosphaeria variabile, Neocosmospora piperis and Neocucurbitaria cava.</title>
        <authorList>
            <person name="Hill R."/>
        </authorList>
    </citation>
    <scope>NUCLEOTIDE SEQUENCE</scope>
    <source>
        <strain evidence="2">IMI 356815</strain>
    </source>
</reference>
<name>A0A9W8XR64_9PLEO</name>
<comment type="caution">
    <text evidence="2">The sequence shown here is derived from an EMBL/GenBank/DDBJ whole genome shotgun (WGS) entry which is preliminary data.</text>
</comment>
<evidence type="ECO:0000256" key="1">
    <source>
        <dbReference type="SAM" id="MobiDB-lite"/>
    </source>
</evidence>
<evidence type="ECO:0000313" key="3">
    <source>
        <dbReference type="Proteomes" id="UP001140513"/>
    </source>
</evidence>
<keyword evidence="3" id="KW-1185">Reference proteome</keyword>
<evidence type="ECO:0000313" key="2">
    <source>
        <dbReference type="EMBL" id="KAJ4356401.1"/>
    </source>
</evidence>
<sequence length="206" mass="23387">MGMVPTFPRNTPPTDPAHGTLPSSWHPIPEPDVGQVQQQISQEINIKYAQADSHQHTQHRTILKSSGPRKQTNYPLALGYWGSLNCVPNISQLPVDTRRAQKPARRVRFVDQTEVHPLTPFLPHHQYILQEEDYQAGITGYHHEDQPPSEHDANPLFEYSHEPVQYPINEAQDLAPSGEQRSHPNVDPTLDSVVFPWQLHTDERAG</sequence>
<dbReference type="GeneID" id="80907964"/>
<organism evidence="2 3">
    <name type="scientific">Didymosphaeria variabile</name>
    <dbReference type="NCBI Taxonomy" id="1932322"/>
    <lineage>
        <taxon>Eukaryota</taxon>
        <taxon>Fungi</taxon>
        <taxon>Dikarya</taxon>
        <taxon>Ascomycota</taxon>
        <taxon>Pezizomycotina</taxon>
        <taxon>Dothideomycetes</taxon>
        <taxon>Pleosporomycetidae</taxon>
        <taxon>Pleosporales</taxon>
        <taxon>Massarineae</taxon>
        <taxon>Didymosphaeriaceae</taxon>
        <taxon>Didymosphaeria</taxon>
    </lineage>
</organism>
<dbReference type="RefSeq" id="XP_056073527.1">
    <property type="nucleotide sequence ID" value="XM_056213219.1"/>
</dbReference>
<dbReference type="AlphaFoldDB" id="A0A9W8XR64"/>
<gene>
    <name evidence="2" type="ORF">N0V89_004434</name>
</gene>
<dbReference type="Proteomes" id="UP001140513">
    <property type="component" value="Unassembled WGS sequence"/>
</dbReference>
<dbReference type="EMBL" id="JAPEUX010000003">
    <property type="protein sequence ID" value="KAJ4356401.1"/>
    <property type="molecule type" value="Genomic_DNA"/>
</dbReference>
<proteinExistence type="predicted"/>
<protein>
    <submittedName>
        <fullName evidence="2">Uncharacterized protein</fullName>
    </submittedName>
</protein>
<accession>A0A9W8XR64</accession>
<feature type="region of interest" description="Disordered" evidence="1">
    <location>
        <begin position="169"/>
        <end position="188"/>
    </location>
</feature>
<feature type="region of interest" description="Disordered" evidence="1">
    <location>
        <begin position="1"/>
        <end position="34"/>
    </location>
</feature>